<proteinExistence type="predicted"/>
<organism evidence="2 3">
    <name type="scientific">Marinobacter lutaoensis</name>
    <dbReference type="NCBI Taxonomy" id="135739"/>
    <lineage>
        <taxon>Bacteria</taxon>
        <taxon>Pseudomonadati</taxon>
        <taxon>Pseudomonadota</taxon>
        <taxon>Gammaproteobacteria</taxon>
        <taxon>Pseudomonadales</taxon>
        <taxon>Marinobacteraceae</taxon>
        <taxon>Marinobacter</taxon>
    </lineage>
</organism>
<evidence type="ECO:0000256" key="1">
    <source>
        <dbReference type="SAM" id="Phobius"/>
    </source>
</evidence>
<keyword evidence="1" id="KW-1133">Transmembrane helix</keyword>
<dbReference type="EMBL" id="MSCW01000001">
    <property type="protein sequence ID" value="ONF45210.1"/>
    <property type="molecule type" value="Genomic_DNA"/>
</dbReference>
<feature type="transmembrane region" description="Helical" evidence="1">
    <location>
        <begin position="20"/>
        <end position="41"/>
    </location>
</feature>
<protein>
    <submittedName>
        <fullName evidence="2">Uncharacterized protein</fullName>
    </submittedName>
</protein>
<reference evidence="2 3" key="1">
    <citation type="submission" date="2016-12" db="EMBL/GenBank/DDBJ databases">
        <title>Marinobacter lutaoensis whole genome sequencing.</title>
        <authorList>
            <person name="Verma A."/>
            <person name="Krishnamurthi S."/>
        </authorList>
    </citation>
    <scope>NUCLEOTIDE SEQUENCE [LARGE SCALE GENOMIC DNA]</scope>
    <source>
        <strain evidence="2 3">T5054</strain>
    </source>
</reference>
<sequence length="97" mass="10996">MNLSTEEKAIVARLLTEKGGFRHAITAFLPYLLPVLVLALYGIVQQEYFACALAFFALFTIVVWYIHHTETYSSQLRSALQKYESEAQALGVDHEQT</sequence>
<dbReference type="AlphaFoldDB" id="A0A1V2DXS1"/>
<dbReference type="STRING" id="135739.BTO32_01690"/>
<dbReference type="RefSeq" id="WP_076722705.1">
    <property type="nucleotide sequence ID" value="NZ_MSCW01000001.1"/>
</dbReference>
<dbReference type="Proteomes" id="UP000189339">
    <property type="component" value="Unassembled WGS sequence"/>
</dbReference>
<evidence type="ECO:0000313" key="3">
    <source>
        <dbReference type="Proteomes" id="UP000189339"/>
    </source>
</evidence>
<evidence type="ECO:0000313" key="2">
    <source>
        <dbReference type="EMBL" id="ONF45210.1"/>
    </source>
</evidence>
<keyword evidence="1" id="KW-0812">Transmembrane</keyword>
<accession>A0A1V2DXS1</accession>
<gene>
    <name evidence="2" type="ORF">BTO32_01690</name>
</gene>
<comment type="caution">
    <text evidence="2">The sequence shown here is derived from an EMBL/GenBank/DDBJ whole genome shotgun (WGS) entry which is preliminary data.</text>
</comment>
<name>A0A1V2DXS1_9GAMM</name>
<keyword evidence="1" id="KW-0472">Membrane</keyword>
<feature type="transmembrane region" description="Helical" evidence="1">
    <location>
        <begin position="48"/>
        <end position="67"/>
    </location>
</feature>
<keyword evidence="3" id="KW-1185">Reference proteome</keyword>